<keyword evidence="5" id="KW-0391">Immunity</keyword>
<protein>
    <recommendedName>
        <fullName evidence="12">Ig-like domain-containing protein</fullName>
    </recommendedName>
</protein>
<evidence type="ECO:0000256" key="6">
    <source>
        <dbReference type="ARBA" id="ARBA00022989"/>
    </source>
</evidence>
<dbReference type="Gene3D" id="3.30.500.10">
    <property type="entry name" value="MHC class I-like antigen recognition-like"/>
    <property type="match status" value="1"/>
</dbReference>
<dbReference type="InParanoid" id="H9H1N2"/>
<dbReference type="InterPro" id="IPR003597">
    <property type="entry name" value="Ig_C1-set"/>
</dbReference>
<keyword evidence="3 11" id="KW-0812">Transmembrane</keyword>
<dbReference type="GO" id="GO:0005615">
    <property type="term" value="C:extracellular space"/>
    <property type="evidence" value="ECO:0007669"/>
    <property type="project" value="TreeGrafter"/>
</dbReference>
<dbReference type="HOGENOM" id="CLU_047501_1_1_1"/>
<dbReference type="SUPFAM" id="SSF48726">
    <property type="entry name" value="Immunoglobulin"/>
    <property type="match status" value="1"/>
</dbReference>
<evidence type="ECO:0000313" key="13">
    <source>
        <dbReference type="Ensembl" id="ENSMGAP00000010090.3"/>
    </source>
</evidence>
<dbReference type="Bgee" id="ENSMGAG00000009766">
    <property type="expression patterns" value="Expressed in spleen and 17 other cell types or tissues"/>
</dbReference>
<dbReference type="GO" id="GO:0042612">
    <property type="term" value="C:MHC class I protein complex"/>
    <property type="evidence" value="ECO:0007669"/>
    <property type="project" value="UniProtKB-KW"/>
</dbReference>
<dbReference type="InterPro" id="IPR050208">
    <property type="entry name" value="MHC_class-I_related"/>
</dbReference>
<dbReference type="PANTHER" id="PTHR16675">
    <property type="entry name" value="MHC CLASS I-RELATED"/>
    <property type="match status" value="1"/>
</dbReference>
<dbReference type="Proteomes" id="UP000001645">
    <property type="component" value="Unplaced"/>
</dbReference>
<dbReference type="Gene3D" id="2.60.40.10">
    <property type="entry name" value="Immunoglobulins"/>
    <property type="match status" value="1"/>
</dbReference>
<dbReference type="GO" id="GO:0009897">
    <property type="term" value="C:external side of plasma membrane"/>
    <property type="evidence" value="ECO:0007669"/>
    <property type="project" value="TreeGrafter"/>
</dbReference>
<dbReference type="InterPro" id="IPR013783">
    <property type="entry name" value="Ig-like_fold"/>
</dbReference>
<evidence type="ECO:0000256" key="10">
    <source>
        <dbReference type="RuleBase" id="RU004439"/>
    </source>
</evidence>
<dbReference type="InterPro" id="IPR007110">
    <property type="entry name" value="Ig-like_dom"/>
</dbReference>
<evidence type="ECO:0000313" key="14">
    <source>
        <dbReference type="Proteomes" id="UP000001645"/>
    </source>
</evidence>
<keyword evidence="7 11" id="KW-0472">Membrane</keyword>
<dbReference type="PRINTS" id="PR01638">
    <property type="entry name" value="MHCCLASSI"/>
</dbReference>
<dbReference type="InterPro" id="IPR037055">
    <property type="entry name" value="MHC_I-like_Ag-recog_sf"/>
</dbReference>
<keyword evidence="4" id="KW-0732">Signal</keyword>
<dbReference type="PANTHER" id="PTHR16675:SF242">
    <property type="entry name" value="MAJOR HISTOCOMPATIBILITY COMPLEX CLASS I-RELATED GENE PROTEIN"/>
    <property type="match status" value="1"/>
</dbReference>
<reference evidence="13" key="2">
    <citation type="submission" date="2025-08" db="UniProtKB">
        <authorList>
            <consortium name="Ensembl"/>
        </authorList>
    </citation>
    <scope>IDENTIFICATION</scope>
</reference>
<comment type="subcellular location">
    <subcellularLocation>
        <location evidence="1">Membrane</location>
        <topology evidence="1">Single-pass type I membrane protein</topology>
    </subcellularLocation>
</comment>
<evidence type="ECO:0000256" key="7">
    <source>
        <dbReference type="ARBA" id="ARBA00023136"/>
    </source>
</evidence>
<dbReference type="GO" id="GO:0002474">
    <property type="term" value="P:antigen processing and presentation of peptide antigen via MHC class I"/>
    <property type="evidence" value="ECO:0007669"/>
    <property type="project" value="UniProtKB-KW"/>
</dbReference>
<feature type="domain" description="Ig-like" evidence="12">
    <location>
        <begin position="88"/>
        <end position="167"/>
    </location>
</feature>
<feature type="transmembrane region" description="Helical" evidence="11">
    <location>
        <begin position="183"/>
        <end position="207"/>
    </location>
</feature>
<dbReference type="AlphaFoldDB" id="H9H1N2"/>
<accession>H9H1N2</accession>
<dbReference type="Ensembl" id="ENSMGAT00000010936.3">
    <property type="protein sequence ID" value="ENSMGAP00000010090.3"/>
    <property type="gene ID" value="ENSMGAG00000009766.3"/>
</dbReference>
<dbReference type="PROSITE" id="PS00290">
    <property type="entry name" value="IG_MHC"/>
    <property type="match status" value="1"/>
</dbReference>
<dbReference type="InterPro" id="IPR036179">
    <property type="entry name" value="Ig-like_dom_sf"/>
</dbReference>
<evidence type="ECO:0000256" key="4">
    <source>
        <dbReference type="ARBA" id="ARBA00022729"/>
    </source>
</evidence>
<dbReference type="GeneTree" id="ENSGT01120000271828"/>
<evidence type="ECO:0000256" key="11">
    <source>
        <dbReference type="SAM" id="Phobius"/>
    </source>
</evidence>
<comment type="similarity">
    <text evidence="10">Belongs to the MHC class I family.</text>
</comment>
<dbReference type="Pfam" id="PF00129">
    <property type="entry name" value="MHC_I"/>
    <property type="match status" value="1"/>
</dbReference>
<evidence type="ECO:0000256" key="9">
    <source>
        <dbReference type="ARBA" id="ARBA00023180"/>
    </source>
</evidence>
<keyword evidence="8" id="KW-1015">Disulfide bond</keyword>
<dbReference type="InterPro" id="IPR011161">
    <property type="entry name" value="MHC_I-like_Ag-recog"/>
</dbReference>
<organism evidence="13 14">
    <name type="scientific">Meleagris gallopavo</name>
    <name type="common">Wild turkey</name>
    <dbReference type="NCBI Taxonomy" id="9103"/>
    <lineage>
        <taxon>Eukaryota</taxon>
        <taxon>Metazoa</taxon>
        <taxon>Chordata</taxon>
        <taxon>Craniata</taxon>
        <taxon>Vertebrata</taxon>
        <taxon>Euteleostomi</taxon>
        <taxon>Archelosauria</taxon>
        <taxon>Archosauria</taxon>
        <taxon>Dinosauria</taxon>
        <taxon>Saurischia</taxon>
        <taxon>Theropoda</taxon>
        <taxon>Coelurosauria</taxon>
        <taxon>Aves</taxon>
        <taxon>Neognathae</taxon>
        <taxon>Galloanserae</taxon>
        <taxon>Galliformes</taxon>
        <taxon>Phasianidae</taxon>
        <taxon>Meleagridinae</taxon>
        <taxon>Meleagris</taxon>
    </lineage>
</organism>
<dbReference type="InterPro" id="IPR001039">
    <property type="entry name" value="MHC_I_a_a1/a2"/>
</dbReference>
<keyword evidence="2" id="KW-0490">MHC I</keyword>
<name>H9H1N2_MELGA</name>
<dbReference type="PROSITE" id="PS50835">
    <property type="entry name" value="IG_LIKE"/>
    <property type="match status" value="1"/>
</dbReference>
<reference evidence="13" key="1">
    <citation type="journal article" date="2010" name="PLoS Biol.">
        <title>Multi-platform next-generation sequencing of the domestic turkey (Meleagris gallopavo): genome assembly and analysis.</title>
        <authorList>
            <person name="Dalloul R.A."/>
            <person name="Long J.A."/>
            <person name="Zimin A.V."/>
            <person name="Aslam L."/>
            <person name="Beal K."/>
            <person name="Blomberg L.A."/>
            <person name="Bouffard P."/>
            <person name="Burt D.W."/>
            <person name="Crasta O."/>
            <person name="Crooijmans R.P."/>
            <person name="Cooper K."/>
            <person name="Coulombe R.A."/>
            <person name="De S."/>
            <person name="Delany M.E."/>
            <person name="Dodgson J.B."/>
            <person name="Dong J.J."/>
            <person name="Evans C."/>
            <person name="Frederickson K.M."/>
            <person name="Flicek P."/>
            <person name="Florea L."/>
            <person name="Folkerts O."/>
            <person name="Groenen M.A."/>
            <person name="Harkins T.T."/>
            <person name="Herrero J."/>
            <person name="Hoffmann S."/>
            <person name="Megens H.J."/>
            <person name="Jiang A."/>
            <person name="de Jong P."/>
            <person name="Kaiser P."/>
            <person name="Kim H."/>
            <person name="Kim K.W."/>
            <person name="Kim S."/>
            <person name="Langenberger D."/>
            <person name="Lee M.K."/>
            <person name="Lee T."/>
            <person name="Mane S."/>
            <person name="Marcais G."/>
            <person name="Marz M."/>
            <person name="McElroy A.P."/>
            <person name="Modise T."/>
            <person name="Nefedov M."/>
            <person name="Notredame C."/>
            <person name="Paton I.R."/>
            <person name="Payne W.S."/>
            <person name="Pertea G."/>
            <person name="Prickett D."/>
            <person name="Puiu D."/>
            <person name="Qioa D."/>
            <person name="Raineri E."/>
            <person name="Ruffier M."/>
            <person name="Salzberg S.L."/>
            <person name="Schatz M.C."/>
            <person name="Scheuring C."/>
            <person name="Schmidt C.J."/>
            <person name="Schroeder S."/>
            <person name="Searle S.M."/>
            <person name="Smith E.J."/>
            <person name="Smith J."/>
            <person name="Sonstegard T.S."/>
            <person name="Stadler P.F."/>
            <person name="Tafer H."/>
            <person name="Tu Z.J."/>
            <person name="Van Tassell C.P."/>
            <person name="Vilella A.J."/>
            <person name="Williams K.P."/>
            <person name="Yorke J.A."/>
            <person name="Zhang L."/>
            <person name="Zhang H.B."/>
            <person name="Zhang X."/>
            <person name="Zhang Y."/>
            <person name="Reed K.M."/>
        </authorList>
    </citation>
    <scope>NUCLEOTIDE SEQUENCE [LARGE SCALE GENOMIC DNA]</scope>
</reference>
<dbReference type="SMART" id="SM00407">
    <property type="entry name" value="IGc1"/>
    <property type="match status" value="1"/>
</dbReference>
<evidence type="ECO:0000256" key="8">
    <source>
        <dbReference type="ARBA" id="ARBA00023157"/>
    </source>
</evidence>
<evidence type="ECO:0000256" key="3">
    <source>
        <dbReference type="ARBA" id="ARBA00022692"/>
    </source>
</evidence>
<evidence type="ECO:0000259" key="12">
    <source>
        <dbReference type="PROSITE" id="PS50835"/>
    </source>
</evidence>
<proteinExistence type="inferred from homology"/>
<dbReference type="InterPro" id="IPR003006">
    <property type="entry name" value="Ig/MHC_CS"/>
</dbReference>
<evidence type="ECO:0000256" key="1">
    <source>
        <dbReference type="ARBA" id="ARBA00004479"/>
    </source>
</evidence>
<dbReference type="Pfam" id="PF07654">
    <property type="entry name" value="C1-set"/>
    <property type="match status" value="1"/>
</dbReference>
<dbReference type="SUPFAM" id="SSF54452">
    <property type="entry name" value="MHC antigen-recognition domain"/>
    <property type="match status" value="1"/>
</dbReference>
<keyword evidence="9" id="KW-0325">Glycoprotein</keyword>
<dbReference type="InterPro" id="IPR011162">
    <property type="entry name" value="MHC_I/II-like_Ag-recog"/>
</dbReference>
<dbReference type="GO" id="GO:0006955">
    <property type="term" value="P:immune response"/>
    <property type="evidence" value="ECO:0007669"/>
    <property type="project" value="TreeGrafter"/>
</dbReference>
<keyword evidence="6 11" id="KW-1133">Transmembrane helix</keyword>
<evidence type="ECO:0000256" key="2">
    <source>
        <dbReference type="ARBA" id="ARBA00022451"/>
    </source>
</evidence>
<reference evidence="13" key="3">
    <citation type="submission" date="2025-09" db="UniProtKB">
        <authorList>
            <consortium name="Ensembl"/>
        </authorList>
    </citation>
    <scope>IDENTIFICATION</scope>
</reference>
<keyword evidence="14" id="KW-1185">Reference proteome</keyword>
<dbReference type="FunFam" id="2.60.40.10:FF:000204">
    <property type="entry name" value="Major histocompatibility complex, class I-related protein"/>
    <property type="match status" value="1"/>
</dbReference>
<evidence type="ECO:0000256" key="5">
    <source>
        <dbReference type="ARBA" id="ARBA00022859"/>
    </source>
</evidence>
<sequence length="227" mass="25408">MYGCDILEDGTTRGYRQDAYDGRDFIALDKDTKTFTAAVPEAVPTKRKWEDDGSVAERWKHYLEETCVEWLQRYVEHGKAELGRRERPEVRVRGKEADGVLTLSCRAHGFYPRPIVVEWMKDGAVQHQDAHTGGVAPNSDGTYHTWVTIDARPEDRDKYQCRVQHASLQQPGLYSWEPSESNLVPIVVGIVAIVAIAIVAGVGFAIYRSRAGKSRWVQEDSGGCGGI</sequence>